<dbReference type="CDD" id="cd07377">
    <property type="entry name" value="WHTH_GntR"/>
    <property type="match status" value="1"/>
</dbReference>
<dbReference type="InterPro" id="IPR004839">
    <property type="entry name" value="Aminotransferase_I/II_large"/>
</dbReference>
<dbReference type="Proteomes" id="UP000562045">
    <property type="component" value="Unassembled WGS sequence"/>
</dbReference>
<name>A0A7Y9ZHT5_9ACTN</name>
<organism evidence="7 8">
    <name type="scientific">Nocardioides aromaticivorans</name>
    <dbReference type="NCBI Taxonomy" id="200618"/>
    <lineage>
        <taxon>Bacteria</taxon>
        <taxon>Bacillati</taxon>
        <taxon>Actinomycetota</taxon>
        <taxon>Actinomycetes</taxon>
        <taxon>Propionibacteriales</taxon>
        <taxon>Nocardioidaceae</taxon>
        <taxon>Nocardioides</taxon>
    </lineage>
</organism>
<dbReference type="SUPFAM" id="SSF53383">
    <property type="entry name" value="PLP-dependent transferases"/>
    <property type="match status" value="1"/>
</dbReference>
<comment type="similarity">
    <text evidence="1">In the C-terminal section; belongs to the class-I pyridoxal-phosphate-dependent aminotransferase family.</text>
</comment>
<dbReference type="CDD" id="cd00609">
    <property type="entry name" value="AAT_like"/>
    <property type="match status" value="1"/>
</dbReference>
<dbReference type="InterPro" id="IPR036390">
    <property type="entry name" value="WH_DNA-bd_sf"/>
</dbReference>
<dbReference type="GO" id="GO:0003677">
    <property type="term" value="F:DNA binding"/>
    <property type="evidence" value="ECO:0007669"/>
    <property type="project" value="UniProtKB-KW"/>
</dbReference>
<dbReference type="Gene3D" id="3.40.640.10">
    <property type="entry name" value="Type I PLP-dependent aspartate aminotransferase-like (Major domain)"/>
    <property type="match status" value="1"/>
</dbReference>
<sequence>MTAGPDLSTLEDRSPAGIAGAFSRAIRAGDLSPGDRLPTVREVAAELGVSPATVSAAWQALRRTGGVVSRGRAGTFVKDSPTPWLSPRQRGLVGAGPDGLRLDLSRGTPDPQLLPSLGPALHRVSQRAGTLTYQDQPVLPELRTVLEASWPYAAEALTVVDGATDGVARTLEQVVGYGDRVVLESPGFPPFFDLVEALGGEVVPVELDDRGIRPESLRRGLATRPCAVVLQPRAQNPTGVATDPERAERLVRVLRRSSHELPWIVEDDHSAGISTSADVTLATWLPERVVHVRSYSKSHGPDLRIAAVSGPSEMVDRIVARRMLGPAWTSRMVQTILLDLLTSAQALDEVGEARRQYFARQRTLVSALSELGVDLPAPDGINLWLPVRDERAALVHLSASGIRVAGGTPFLAGGADAGGPGSPSYVRVTSGLVSPDDAPEVAAALAAAAREV</sequence>
<keyword evidence="3" id="KW-0805">Transcription regulation</keyword>
<keyword evidence="2" id="KW-0663">Pyridoxal phosphate</keyword>
<evidence type="ECO:0000256" key="2">
    <source>
        <dbReference type="ARBA" id="ARBA00022898"/>
    </source>
</evidence>
<dbReference type="Pfam" id="PF00155">
    <property type="entry name" value="Aminotran_1_2"/>
    <property type="match status" value="1"/>
</dbReference>
<dbReference type="InterPro" id="IPR015422">
    <property type="entry name" value="PyrdxlP-dep_Trfase_small"/>
</dbReference>
<reference evidence="7 8" key="1">
    <citation type="submission" date="2020-07" db="EMBL/GenBank/DDBJ databases">
        <title>Sequencing the genomes of 1000 actinobacteria strains.</title>
        <authorList>
            <person name="Klenk H.-P."/>
        </authorList>
    </citation>
    <scope>NUCLEOTIDE SEQUENCE [LARGE SCALE GENOMIC DNA]</scope>
    <source>
        <strain evidence="7 8">DSM 15131</strain>
    </source>
</reference>
<evidence type="ECO:0000259" key="6">
    <source>
        <dbReference type="PROSITE" id="PS50949"/>
    </source>
</evidence>
<dbReference type="GO" id="GO:0003700">
    <property type="term" value="F:DNA-binding transcription factor activity"/>
    <property type="evidence" value="ECO:0007669"/>
    <property type="project" value="InterPro"/>
</dbReference>
<dbReference type="Pfam" id="PF00392">
    <property type="entry name" value="GntR"/>
    <property type="match status" value="1"/>
</dbReference>
<comment type="caution">
    <text evidence="7">The sequence shown here is derived from an EMBL/GenBank/DDBJ whole genome shotgun (WGS) entry which is preliminary data.</text>
</comment>
<keyword evidence="5" id="KW-0804">Transcription</keyword>
<dbReference type="SMART" id="SM00345">
    <property type="entry name" value="HTH_GNTR"/>
    <property type="match status" value="1"/>
</dbReference>
<dbReference type="InterPro" id="IPR000524">
    <property type="entry name" value="Tscrpt_reg_HTH_GntR"/>
</dbReference>
<evidence type="ECO:0000256" key="4">
    <source>
        <dbReference type="ARBA" id="ARBA00023125"/>
    </source>
</evidence>
<accession>A0A7Y9ZHT5</accession>
<dbReference type="PANTHER" id="PTHR46577">
    <property type="entry name" value="HTH-TYPE TRANSCRIPTIONAL REGULATORY PROTEIN GABR"/>
    <property type="match status" value="1"/>
</dbReference>
<dbReference type="AlphaFoldDB" id="A0A7Y9ZHT5"/>
<protein>
    <submittedName>
        <fullName evidence="7">DNA-binding transcriptional MocR family regulator</fullName>
    </submittedName>
</protein>
<dbReference type="InterPro" id="IPR015424">
    <property type="entry name" value="PyrdxlP-dep_Trfase"/>
</dbReference>
<proteinExistence type="inferred from homology"/>
<dbReference type="RefSeq" id="WP_179648806.1">
    <property type="nucleotide sequence ID" value="NZ_JACBZM010000001.1"/>
</dbReference>
<evidence type="ECO:0000313" key="8">
    <source>
        <dbReference type="Proteomes" id="UP000562045"/>
    </source>
</evidence>
<dbReference type="InterPro" id="IPR051446">
    <property type="entry name" value="HTH_trans_reg/aminotransferase"/>
</dbReference>
<dbReference type="PROSITE" id="PS50949">
    <property type="entry name" value="HTH_GNTR"/>
    <property type="match status" value="1"/>
</dbReference>
<feature type="domain" description="HTH gntR-type" evidence="6">
    <location>
        <begin position="12"/>
        <end position="80"/>
    </location>
</feature>
<dbReference type="Gene3D" id="3.90.1150.10">
    <property type="entry name" value="Aspartate Aminotransferase, domain 1"/>
    <property type="match status" value="1"/>
</dbReference>
<evidence type="ECO:0000256" key="3">
    <source>
        <dbReference type="ARBA" id="ARBA00023015"/>
    </source>
</evidence>
<keyword evidence="4 7" id="KW-0238">DNA-binding</keyword>
<dbReference type="PANTHER" id="PTHR46577:SF1">
    <property type="entry name" value="HTH-TYPE TRANSCRIPTIONAL REGULATORY PROTEIN GABR"/>
    <property type="match status" value="1"/>
</dbReference>
<evidence type="ECO:0000313" key="7">
    <source>
        <dbReference type="EMBL" id="NYI45110.1"/>
    </source>
</evidence>
<dbReference type="InterPro" id="IPR036388">
    <property type="entry name" value="WH-like_DNA-bd_sf"/>
</dbReference>
<dbReference type="EMBL" id="JACBZM010000001">
    <property type="protein sequence ID" value="NYI45110.1"/>
    <property type="molecule type" value="Genomic_DNA"/>
</dbReference>
<dbReference type="SUPFAM" id="SSF46785">
    <property type="entry name" value="Winged helix' DNA-binding domain"/>
    <property type="match status" value="1"/>
</dbReference>
<evidence type="ECO:0000256" key="1">
    <source>
        <dbReference type="ARBA" id="ARBA00005384"/>
    </source>
</evidence>
<evidence type="ECO:0000256" key="5">
    <source>
        <dbReference type="ARBA" id="ARBA00023163"/>
    </source>
</evidence>
<dbReference type="InterPro" id="IPR015421">
    <property type="entry name" value="PyrdxlP-dep_Trfase_major"/>
</dbReference>
<gene>
    <name evidence="7" type="ORF">BJ993_002190</name>
</gene>
<dbReference type="GO" id="GO:0030170">
    <property type="term" value="F:pyridoxal phosphate binding"/>
    <property type="evidence" value="ECO:0007669"/>
    <property type="project" value="InterPro"/>
</dbReference>
<dbReference type="Gene3D" id="1.10.10.10">
    <property type="entry name" value="Winged helix-like DNA-binding domain superfamily/Winged helix DNA-binding domain"/>
    <property type="match status" value="1"/>
</dbReference>